<accession>E3N447</accession>
<feature type="chain" id="PRO_5003176820" description="F-box domain-containing protein" evidence="1">
    <location>
        <begin position="18"/>
        <end position="676"/>
    </location>
</feature>
<evidence type="ECO:0000313" key="4">
    <source>
        <dbReference type="Proteomes" id="UP000008281"/>
    </source>
</evidence>
<feature type="domain" description="F-box" evidence="2">
    <location>
        <begin position="1"/>
        <end position="47"/>
    </location>
</feature>
<gene>
    <name evidence="3" type="ORF">CRE_24158</name>
</gene>
<proteinExistence type="predicted"/>
<dbReference type="PANTHER" id="PTHR21503:SF8">
    <property type="entry name" value="F-BOX ASSOCIATED DOMAIN-CONTAINING PROTEIN-RELATED"/>
    <property type="match status" value="1"/>
</dbReference>
<keyword evidence="1" id="KW-0732">Signal</keyword>
<evidence type="ECO:0000313" key="3">
    <source>
        <dbReference type="EMBL" id="EFO85329.1"/>
    </source>
</evidence>
<dbReference type="AlphaFoldDB" id="E3N447"/>
<keyword evidence="4" id="KW-1185">Reference proteome</keyword>
<dbReference type="Pfam" id="PF07735">
    <property type="entry name" value="FBA_2"/>
    <property type="match status" value="2"/>
</dbReference>
<dbReference type="InterPro" id="IPR012885">
    <property type="entry name" value="F-box_Sdz-33"/>
</dbReference>
<dbReference type="InterPro" id="IPR001810">
    <property type="entry name" value="F-box_dom"/>
</dbReference>
<dbReference type="eggNOG" id="ENOG502TJWF">
    <property type="taxonomic scope" value="Eukaryota"/>
</dbReference>
<evidence type="ECO:0000259" key="2">
    <source>
        <dbReference type="PROSITE" id="PS50181"/>
    </source>
</evidence>
<dbReference type="PANTHER" id="PTHR21503">
    <property type="entry name" value="F-BOX-CONTAINING HYPOTHETICAL PROTEIN C.ELEGANS"/>
    <property type="match status" value="1"/>
</dbReference>
<protein>
    <recommendedName>
        <fullName evidence="2">F-box domain-containing protein</fullName>
    </recommendedName>
</protein>
<organism evidence="4">
    <name type="scientific">Caenorhabditis remanei</name>
    <name type="common">Caenorhabditis vulgaris</name>
    <dbReference type="NCBI Taxonomy" id="31234"/>
    <lineage>
        <taxon>Eukaryota</taxon>
        <taxon>Metazoa</taxon>
        <taxon>Ecdysozoa</taxon>
        <taxon>Nematoda</taxon>
        <taxon>Chromadorea</taxon>
        <taxon>Rhabditida</taxon>
        <taxon>Rhabditina</taxon>
        <taxon>Rhabditomorpha</taxon>
        <taxon>Rhabditoidea</taxon>
        <taxon>Rhabditidae</taxon>
        <taxon>Peloderinae</taxon>
        <taxon>Caenorhabditis</taxon>
    </lineage>
</organism>
<dbReference type="Proteomes" id="UP000008281">
    <property type="component" value="Unassembled WGS sequence"/>
</dbReference>
<dbReference type="PROSITE" id="PS50181">
    <property type="entry name" value="FBOX"/>
    <property type="match status" value="1"/>
</dbReference>
<reference evidence="3" key="1">
    <citation type="submission" date="2007-07" db="EMBL/GenBank/DDBJ databases">
        <title>PCAP assembly of the Caenorhabditis remanei genome.</title>
        <authorList>
            <consortium name="The Caenorhabditis remanei Sequencing Consortium"/>
            <person name="Wilson R.K."/>
        </authorList>
    </citation>
    <scope>NUCLEOTIDE SEQUENCE [LARGE SCALE GENOMIC DNA]</scope>
    <source>
        <strain evidence="3">PB4641</strain>
    </source>
</reference>
<evidence type="ECO:0000256" key="1">
    <source>
        <dbReference type="SAM" id="SignalP"/>
    </source>
</evidence>
<sequence>MKLLSFPLLIFTEIVRSMEIMETLELSQVSRRTLNFLNIARISFETVNIVNGSSDRITIYDESKTERQILIEFLKSSQPVVGQMKVNDISIDVCSKDATQQIIQCNSNQFGYGLVHILTHLDKIFYRMEYAIGIELSTLNAMRGILCHSVFKKCEYMQIRGDLETLSNEDCEYMLEKTQPTTGITIFSKLSPDFNYKQVSRLSKDSNSQTLSQILHFSRLRVPNLGKMPLEDLKALDSEIANLGNHQFTESDSNEFLHHWIEGNNKKLRRLKLDGFRESPDWDILLKDISHTEWNSKVREKNYKSKYTVEMETIDCENGRDFRSKDGQLATVVYVTRPLLVSPVSTRKQQFFITSSCVRLCTTNKRIQTTIDSALDSCPMSSIKLLSFPLLVFSEIVRSMGFVEILELSQVSRRTLNYLNIARISVETVNIANGSADKMMFFNRSYTERVFLIEFLKTPQPVVGQMKVNDICIDVCSKDATQQIIQCNSNQFGYGLVHILTHFDKIFYRMEYAIGIELSTLRAMRGILCHSIFRKCNYMQILGDSILHFSRLRVPNLGKMPLEDLKALDSEIANLGNHQFTESDINEFLHHWIKGNNKKLRRLKLDGFKETPEWDILLKDIVYTEWNPKERERYYKSKYTHTEETIDCENGKDFRNKDGQLATVVHHSKFLDFLVW</sequence>
<dbReference type="HOGENOM" id="CLU_406662_0_0_1"/>
<dbReference type="InParanoid" id="E3N447"/>
<name>E3N447_CAERE</name>
<feature type="signal peptide" evidence="1">
    <location>
        <begin position="1"/>
        <end position="17"/>
    </location>
</feature>
<dbReference type="EMBL" id="DS268523">
    <property type="protein sequence ID" value="EFO85329.1"/>
    <property type="molecule type" value="Genomic_DNA"/>
</dbReference>